<dbReference type="InterPro" id="IPR036188">
    <property type="entry name" value="FAD/NAD-bd_sf"/>
</dbReference>
<dbReference type="GO" id="GO:0016491">
    <property type="term" value="F:oxidoreductase activity"/>
    <property type="evidence" value="ECO:0007669"/>
    <property type="project" value="InterPro"/>
</dbReference>
<dbReference type="Gene3D" id="3.90.660.10">
    <property type="match status" value="1"/>
</dbReference>
<evidence type="ECO:0000259" key="1">
    <source>
        <dbReference type="Pfam" id="PF01593"/>
    </source>
</evidence>
<dbReference type="EMBL" id="CP138897">
    <property type="protein sequence ID" value="WPK25805.1"/>
    <property type="molecule type" value="Genomic_DNA"/>
</dbReference>
<dbReference type="AlphaFoldDB" id="A0AAX4HBJ4"/>
<evidence type="ECO:0000313" key="3">
    <source>
        <dbReference type="Proteomes" id="UP001338582"/>
    </source>
</evidence>
<dbReference type="InterPro" id="IPR002937">
    <property type="entry name" value="Amino_oxidase"/>
</dbReference>
<dbReference type="Gene3D" id="3.50.50.60">
    <property type="entry name" value="FAD/NAD(P)-binding domain"/>
    <property type="match status" value="1"/>
</dbReference>
<dbReference type="Proteomes" id="UP001338582">
    <property type="component" value="Chromosome 4"/>
</dbReference>
<name>A0AAX4HBJ4_9ASCO</name>
<dbReference type="InterPro" id="IPR050281">
    <property type="entry name" value="Flavin_monoamine_oxidase"/>
</dbReference>
<sequence length="463" mass="51637">MSAQVIIIGGGMAGIKTAIDLLNAGVTDVLILESRDRLGGRLVSVPSTKNPSVCYDLGALWFHDALINPLYAKAKKLGNVRVFYDDGKHRVVSESLASVPEHDIHAIMMEMRAFAGLLYSENPLLPDMSVQQLSQLYLERQRSTLTEHQMKYAPQLLRMWDEMWGGVLWDKVSVKQAYLAEGEDHVGRNAFVCNGYRTVFENELNELPESFRKSRIKLNVTVETLDYSDPTCVSLTTVNGDLYKSQYVVVTIPFNALSSAKPMLKWTPALPQHLALVFSEDTRGLLGKVILEFDECFWPKDIHRFYCLASNDDPSGEPRPWKHPTLIVNYYAMTQIPSLVFLTQDPLSSQIETLSKQQIWDLFKPVVEQIATGPIERPIGILNTPWNNDPLTQGSYTMARVGCSSSSDICGALAKGVNKRVRFAGSETWAGSANGCAHGAWYSGEREAAYIIDQIRGIGKSRL</sequence>
<gene>
    <name evidence="2" type="ORF">PUMCH_003136</name>
</gene>
<organism evidence="2 3">
    <name type="scientific">Australozyma saopauloensis</name>
    <dbReference type="NCBI Taxonomy" id="291208"/>
    <lineage>
        <taxon>Eukaryota</taxon>
        <taxon>Fungi</taxon>
        <taxon>Dikarya</taxon>
        <taxon>Ascomycota</taxon>
        <taxon>Saccharomycotina</taxon>
        <taxon>Pichiomycetes</taxon>
        <taxon>Metschnikowiaceae</taxon>
        <taxon>Australozyma</taxon>
    </lineage>
</organism>
<dbReference type="KEGG" id="asau:88174200"/>
<evidence type="ECO:0000313" key="2">
    <source>
        <dbReference type="EMBL" id="WPK25805.1"/>
    </source>
</evidence>
<protein>
    <recommendedName>
        <fullName evidence="1">Amine oxidase domain-containing protein</fullName>
    </recommendedName>
</protein>
<dbReference type="PANTHER" id="PTHR10742:SF410">
    <property type="entry name" value="LYSINE-SPECIFIC HISTONE DEMETHYLASE 2"/>
    <property type="match status" value="1"/>
</dbReference>
<keyword evidence="3" id="KW-1185">Reference proteome</keyword>
<dbReference type="SUPFAM" id="SSF54373">
    <property type="entry name" value="FAD-linked reductases, C-terminal domain"/>
    <property type="match status" value="1"/>
</dbReference>
<feature type="domain" description="Amine oxidase" evidence="1">
    <location>
        <begin position="12"/>
        <end position="452"/>
    </location>
</feature>
<proteinExistence type="predicted"/>
<dbReference type="Pfam" id="PF01593">
    <property type="entry name" value="Amino_oxidase"/>
    <property type="match status" value="1"/>
</dbReference>
<accession>A0AAX4HBJ4</accession>
<reference evidence="2 3" key="1">
    <citation type="submission" date="2023-10" db="EMBL/GenBank/DDBJ databases">
        <title>Draft Genome Sequence of Candida saopaulonensis from a very Premature Infant with Sepsis.</title>
        <authorList>
            <person name="Ning Y."/>
            <person name="Dai R."/>
            <person name="Xiao M."/>
            <person name="Xu Y."/>
            <person name="Yan Q."/>
            <person name="Zhang L."/>
        </authorList>
    </citation>
    <scope>NUCLEOTIDE SEQUENCE [LARGE SCALE GENOMIC DNA]</scope>
    <source>
        <strain evidence="2 3">19XY460</strain>
    </source>
</reference>
<dbReference type="GeneID" id="88174200"/>
<dbReference type="RefSeq" id="XP_062878187.1">
    <property type="nucleotide sequence ID" value="XM_063022117.1"/>
</dbReference>
<dbReference type="PANTHER" id="PTHR10742">
    <property type="entry name" value="FLAVIN MONOAMINE OXIDASE"/>
    <property type="match status" value="1"/>
</dbReference>
<dbReference type="SUPFAM" id="SSF51905">
    <property type="entry name" value="FAD/NAD(P)-binding domain"/>
    <property type="match status" value="1"/>
</dbReference>